<keyword evidence="4" id="KW-0847">Vitamin C</keyword>
<dbReference type="SMART" id="SM00054">
    <property type="entry name" value="EFh"/>
    <property type="match status" value="1"/>
</dbReference>
<keyword evidence="5" id="KW-0223">Dioxygenase</keyword>
<keyword evidence="12" id="KW-1185">Reference proteome</keyword>
<keyword evidence="7" id="KW-0408">Iron</keyword>
<dbReference type="PANTHER" id="PTHR10869">
    <property type="entry name" value="PROLYL 4-HYDROXYLASE ALPHA SUBUNIT"/>
    <property type="match status" value="1"/>
</dbReference>
<protein>
    <recommendedName>
        <fullName evidence="13">Fe2OG dioxygenase domain-containing protein</fullName>
    </recommendedName>
</protein>
<feature type="domain" description="Fe2OG dioxygenase" evidence="10">
    <location>
        <begin position="278"/>
        <end position="429"/>
    </location>
</feature>
<feature type="chain" id="PRO_5018203394" description="Fe2OG dioxygenase domain-containing protein" evidence="8">
    <location>
        <begin position="23"/>
        <end position="445"/>
    </location>
</feature>
<dbReference type="SMART" id="SM00702">
    <property type="entry name" value="P4Hc"/>
    <property type="match status" value="1"/>
</dbReference>
<dbReference type="PROSITE" id="PS50222">
    <property type="entry name" value="EF_HAND_2"/>
    <property type="match status" value="1"/>
</dbReference>
<feature type="domain" description="EF-hand" evidence="9">
    <location>
        <begin position="151"/>
        <end position="186"/>
    </location>
</feature>
<reference evidence="11 12" key="1">
    <citation type="journal article" date="2018" name="Sci. Rep.">
        <title>Comparative analysis of the Pocillopora damicornis genome highlights role of immune system in coral evolution.</title>
        <authorList>
            <person name="Cunning R."/>
            <person name="Bay R.A."/>
            <person name="Gillette P."/>
            <person name="Baker A.C."/>
            <person name="Traylor-Knowles N."/>
        </authorList>
    </citation>
    <scope>NUCLEOTIDE SEQUENCE [LARGE SCALE GENOMIC DNA]</scope>
    <source>
        <strain evidence="11">RSMAS</strain>
        <tissue evidence="11">Whole animal</tissue>
    </source>
</reference>
<accession>A0A3M6V1X8</accession>
<dbReference type="GO" id="GO:0005506">
    <property type="term" value="F:iron ion binding"/>
    <property type="evidence" value="ECO:0007669"/>
    <property type="project" value="InterPro"/>
</dbReference>
<name>A0A3M6V1X8_POCDA</name>
<dbReference type="Gene3D" id="1.10.238.10">
    <property type="entry name" value="EF-hand"/>
    <property type="match status" value="1"/>
</dbReference>
<organism evidence="11 12">
    <name type="scientific">Pocillopora damicornis</name>
    <name type="common">Cauliflower coral</name>
    <name type="synonym">Millepora damicornis</name>
    <dbReference type="NCBI Taxonomy" id="46731"/>
    <lineage>
        <taxon>Eukaryota</taxon>
        <taxon>Metazoa</taxon>
        <taxon>Cnidaria</taxon>
        <taxon>Anthozoa</taxon>
        <taxon>Hexacorallia</taxon>
        <taxon>Scleractinia</taxon>
        <taxon>Astrocoeniina</taxon>
        <taxon>Pocilloporidae</taxon>
        <taxon>Pocillopora</taxon>
    </lineage>
</organism>
<dbReference type="OrthoDB" id="420380at2759"/>
<dbReference type="InterPro" id="IPR044862">
    <property type="entry name" value="Pro_4_hyd_alph_FE2OG_OXY"/>
</dbReference>
<dbReference type="GO" id="GO:0005783">
    <property type="term" value="C:endoplasmic reticulum"/>
    <property type="evidence" value="ECO:0007669"/>
    <property type="project" value="TreeGrafter"/>
</dbReference>
<evidence type="ECO:0000256" key="5">
    <source>
        <dbReference type="ARBA" id="ARBA00022964"/>
    </source>
</evidence>
<evidence type="ECO:0000313" key="11">
    <source>
        <dbReference type="EMBL" id="RMX59568.1"/>
    </source>
</evidence>
<evidence type="ECO:0000256" key="3">
    <source>
        <dbReference type="ARBA" id="ARBA00022837"/>
    </source>
</evidence>
<dbReference type="PROSITE" id="PS51471">
    <property type="entry name" value="FE2OG_OXY"/>
    <property type="match status" value="1"/>
</dbReference>
<dbReference type="InterPro" id="IPR002048">
    <property type="entry name" value="EF_hand_dom"/>
</dbReference>
<sequence length="445" mass="51686">MVVMKVQGLLFVLYWFFFCGSGSKDSKRRKIKFTEPCFAEEQFLHLCTDPTESCHEERADEIKLLRLDGVKTGHERWVELTEGIKYKMITRAMKPLLFEIPRFLSDEECEHIISLAKESGLVMSIAGFDVAAYEGDLDEDMREADANWTLDHDERFAKAFNLWDVNNDGFIDANEVRHFAQKRKLLFMREDEVPTMFKRIGLSESLKDGKMSRAAFAKTNIKKLLWYMDFLKEKSPRHRPRYSQQAWLRQDRNADPILRRLLARIQKLTQLPRKVIQAGEWMQVVQYDPFGHYHGHLDSNPSQDFSIPCCHQNHFGYHDCRICRFITILYYLNDVEEGGETAFLLADNSTVTPQDLESDNATTDEFNLSVNCHMANLVIPPKKGTAIMWYNNFIDPESGMLGPVDRYSLHGGCDVIKGEKWIANNWLTAPNKNSKHIRSIYDAEF</sequence>
<dbReference type="Pfam" id="PF13405">
    <property type="entry name" value="EF-hand_6"/>
    <property type="match status" value="1"/>
</dbReference>
<evidence type="ECO:0000256" key="2">
    <source>
        <dbReference type="ARBA" id="ARBA00022723"/>
    </source>
</evidence>
<dbReference type="PROSITE" id="PS00018">
    <property type="entry name" value="EF_HAND_1"/>
    <property type="match status" value="1"/>
</dbReference>
<feature type="signal peptide" evidence="8">
    <location>
        <begin position="1"/>
        <end position="22"/>
    </location>
</feature>
<dbReference type="Proteomes" id="UP000275408">
    <property type="component" value="Unassembled WGS sequence"/>
</dbReference>
<dbReference type="EMBL" id="RCHS01000309">
    <property type="protein sequence ID" value="RMX59568.1"/>
    <property type="molecule type" value="Genomic_DNA"/>
</dbReference>
<comment type="cofactor">
    <cofactor evidence="1">
        <name>L-ascorbate</name>
        <dbReference type="ChEBI" id="CHEBI:38290"/>
    </cofactor>
</comment>
<evidence type="ECO:0000256" key="8">
    <source>
        <dbReference type="SAM" id="SignalP"/>
    </source>
</evidence>
<dbReference type="Gene3D" id="2.60.120.620">
    <property type="entry name" value="q2cbj1_9rhob like domain"/>
    <property type="match status" value="1"/>
</dbReference>
<dbReference type="SUPFAM" id="SSF47473">
    <property type="entry name" value="EF-hand"/>
    <property type="match status" value="1"/>
</dbReference>
<dbReference type="GO" id="GO:0005509">
    <property type="term" value="F:calcium ion binding"/>
    <property type="evidence" value="ECO:0007669"/>
    <property type="project" value="InterPro"/>
</dbReference>
<proteinExistence type="predicted"/>
<dbReference type="GO" id="GO:0004656">
    <property type="term" value="F:procollagen-proline 4-dioxygenase activity"/>
    <property type="evidence" value="ECO:0007669"/>
    <property type="project" value="TreeGrafter"/>
</dbReference>
<dbReference type="GO" id="GO:0031418">
    <property type="term" value="F:L-ascorbic acid binding"/>
    <property type="evidence" value="ECO:0007669"/>
    <property type="project" value="UniProtKB-KW"/>
</dbReference>
<evidence type="ECO:0000256" key="6">
    <source>
        <dbReference type="ARBA" id="ARBA00023002"/>
    </source>
</evidence>
<gene>
    <name evidence="11" type="ORF">pdam_00003634</name>
</gene>
<comment type="caution">
    <text evidence="11">The sequence shown here is derived from an EMBL/GenBank/DDBJ whole genome shotgun (WGS) entry which is preliminary data.</text>
</comment>
<evidence type="ECO:0000259" key="9">
    <source>
        <dbReference type="PROSITE" id="PS50222"/>
    </source>
</evidence>
<dbReference type="InterPro" id="IPR011992">
    <property type="entry name" value="EF-hand-dom_pair"/>
</dbReference>
<keyword evidence="3" id="KW-0106">Calcium</keyword>
<dbReference type="Pfam" id="PF13640">
    <property type="entry name" value="2OG-FeII_Oxy_3"/>
    <property type="match status" value="1"/>
</dbReference>
<keyword evidence="6" id="KW-0560">Oxidoreductase</keyword>
<keyword evidence="8" id="KW-0732">Signal</keyword>
<evidence type="ECO:0000256" key="1">
    <source>
        <dbReference type="ARBA" id="ARBA00001961"/>
    </source>
</evidence>
<evidence type="ECO:0008006" key="13">
    <source>
        <dbReference type="Google" id="ProtNLM"/>
    </source>
</evidence>
<dbReference type="AlphaFoldDB" id="A0A3M6V1X8"/>
<dbReference type="InterPro" id="IPR005123">
    <property type="entry name" value="Oxoglu/Fe-dep_dioxygenase_dom"/>
</dbReference>
<evidence type="ECO:0000313" key="12">
    <source>
        <dbReference type="Proteomes" id="UP000275408"/>
    </source>
</evidence>
<dbReference type="PANTHER" id="PTHR10869:SF246">
    <property type="entry name" value="TRANSMEMBRANE PROLYL 4-HYDROXYLASE"/>
    <property type="match status" value="1"/>
</dbReference>
<dbReference type="OMA" id="PRHRPRY"/>
<dbReference type="InterPro" id="IPR045054">
    <property type="entry name" value="P4HA-like"/>
</dbReference>
<evidence type="ECO:0000259" key="10">
    <source>
        <dbReference type="PROSITE" id="PS51471"/>
    </source>
</evidence>
<evidence type="ECO:0000256" key="7">
    <source>
        <dbReference type="ARBA" id="ARBA00023004"/>
    </source>
</evidence>
<evidence type="ECO:0000256" key="4">
    <source>
        <dbReference type="ARBA" id="ARBA00022896"/>
    </source>
</evidence>
<dbReference type="InterPro" id="IPR018247">
    <property type="entry name" value="EF_Hand_1_Ca_BS"/>
</dbReference>
<keyword evidence="2" id="KW-0479">Metal-binding</keyword>
<dbReference type="InterPro" id="IPR006620">
    <property type="entry name" value="Pro_4_hyd_alph"/>
</dbReference>